<evidence type="ECO:0000313" key="4">
    <source>
        <dbReference type="Proteomes" id="UP000769157"/>
    </source>
</evidence>
<feature type="compositionally biased region" description="Polar residues" evidence="1">
    <location>
        <begin position="513"/>
        <end position="525"/>
    </location>
</feature>
<dbReference type="SMART" id="SM00167">
    <property type="entry name" value="VPS9"/>
    <property type="match status" value="1"/>
</dbReference>
<dbReference type="InterPro" id="IPR037191">
    <property type="entry name" value="VPS9_dom_sf"/>
</dbReference>
<feature type="compositionally biased region" description="Low complexity" evidence="1">
    <location>
        <begin position="14"/>
        <end position="43"/>
    </location>
</feature>
<evidence type="ECO:0000259" key="2">
    <source>
        <dbReference type="PROSITE" id="PS51205"/>
    </source>
</evidence>
<feature type="compositionally biased region" description="Low complexity" evidence="1">
    <location>
        <begin position="97"/>
        <end position="123"/>
    </location>
</feature>
<feature type="compositionally biased region" description="Acidic residues" evidence="1">
    <location>
        <begin position="148"/>
        <end position="159"/>
    </location>
</feature>
<dbReference type="GO" id="GO:0016192">
    <property type="term" value="P:vesicle-mediated transport"/>
    <property type="evidence" value="ECO:0007669"/>
    <property type="project" value="InterPro"/>
</dbReference>
<dbReference type="Pfam" id="PF02204">
    <property type="entry name" value="VPS9"/>
    <property type="match status" value="1"/>
</dbReference>
<reference evidence="3" key="1">
    <citation type="journal article" date="2021" name="Open Biol.">
        <title>Shared evolutionary footprints suggest mitochondrial oxidative damage underlies multiple complex I losses in fungi.</title>
        <authorList>
            <person name="Schikora-Tamarit M.A."/>
            <person name="Marcet-Houben M."/>
            <person name="Nosek J."/>
            <person name="Gabaldon T."/>
        </authorList>
    </citation>
    <scope>NUCLEOTIDE SEQUENCE</scope>
    <source>
        <strain evidence="3">CBS6075</strain>
    </source>
</reference>
<comment type="caution">
    <text evidence="3">The sequence shown here is derived from an EMBL/GenBank/DDBJ whole genome shotgun (WGS) entry which is preliminary data.</text>
</comment>
<keyword evidence="4" id="KW-1185">Reference proteome</keyword>
<dbReference type="InterPro" id="IPR045046">
    <property type="entry name" value="Vps9-like"/>
</dbReference>
<feature type="compositionally biased region" description="Basic and acidic residues" evidence="1">
    <location>
        <begin position="483"/>
        <end position="498"/>
    </location>
</feature>
<dbReference type="Gene3D" id="1.10.246.120">
    <property type="match status" value="1"/>
</dbReference>
<protein>
    <recommendedName>
        <fullName evidence="2">VPS9 domain-containing protein</fullName>
    </recommendedName>
</protein>
<accession>A0A9P8T1B8</accession>
<reference evidence="3" key="2">
    <citation type="submission" date="2021-01" db="EMBL/GenBank/DDBJ databases">
        <authorList>
            <person name="Schikora-Tamarit M.A."/>
        </authorList>
    </citation>
    <scope>NUCLEOTIDE SEQUENCE</scope>
    <source>
        <strain evidence="3">CBS6075</strain>
    </source>
</reference>
<feature type="domain" description="VPS9" evidence="2">
    <location>
        <begin position="323"/>
        <end position="466"/>
    </location>
</feature>
<dbReference type="PROSITE" id="PS51205">
    <property type="entry name" value="VPS9"/>
    <property type="match status" value="1"/>
</dbReference>
<dbReference type="Gene3D" id="1.20.1050.80">
    <property type="entry name" value="VPS9 domain"/>
    <property type="match status" value="1"/>
</dbReference>
<dbReference type="EMBL" id="JAEUBE010000414">
    <property type="protein sequence ID" value="KAH3661999.1"/>
    <property type="molecule type" value="Genomic_DNA"/>
</dbReference>
<feature type="region of interest" description="Disordered" evidence="1">
    <location>
        <begin position="1"/>
        <end position="44"/>
    </location>
</feature>
<dbReference type="AlphaFoldDB" id="A0A9P8T1B8"/>
<evidence type="ECO:0000256" key="1">
    <source>
        <dbReference type="SAM" id="MobiDB-lite"/>
    </source>
</evidence>
<sequence length="550" mass="62587">MSFQNLRKVSQDKSQGLMLPSLQSPQPSVSVSSSVSIAGSSQPADKASLIDFLGQFDKDSTDHHDKGSLRSQSIHSKSPPLETKETPTVEEKEQPIEAPSAVPEPEPEQAQEQTSETPTAATEAAKEATPESSTSQQITSTSYGEGQELNDESDSEPEDTDGKTETPTEPKVEEEQILPLSEPNNQKEERKTLKRTESSRLPTEYPNPPTSTKKGVVFDFQKFLTMFKNKQCEPIQKYLRSFLTQFTQRSWTVDEQVKLIKDFEAFLYDKMLQYYPFNMIQDELELDNCKEGIEKLVLTRLYSQVFAPATPKQKLSEQQQEDLQNDRSYHHKIRLYDWITPKHLDIPVALSVESNFVKLASDEINKINNYKSPRDKIICILNCCKIIFGLIRQQQKLHQIEENADSFVPLLIYVLLQAKPKVLYSNLLYIERFRLEEFLVGETSYYVSTMQIACNFIIDLDKEKLTIDDNDYEKEMNAAKERLEKEKEEKKLKEEQRNSDILSPLPKSLTGLIGSSSTESPSAVLTKSAEMMKQSLSSSFNNLFQSSPSP</sequence>
<feature type="non-terminal residue" evidence="3">
    <location>
        <position position="550"/>
    </location>
</feature>
<name>A0A9P8T1B8_9ASCO</name>
<dbReference type="GO" id="GO:0030139">
    <property type="term" value="C:endocytic vesicle"/>
    <property type="evidence" value="ECO:0007669"/>
    <property type="project" value="TreeGrafter"/>
</dbReference>
<proteinExistence type="predicted"/>
<organism evidence="3 4">
    <name type="scientific">Ogataea philodendri</name>
    <dbReference type="NCBI Taxonomy" id="1378263"/>
    <lineage>
        <taxon>Eukaryota</taxon>
        <taxon>Fungi</taxon>
        <taxon>Dikarya</taxon>
        <taxon>Ascomycota</taxon>
        <taxon>Saccharomycotina</taxon>
        <taxon>Pichiomycetes</taxon>
        <taxon>Pichiales</taxon>
        <taxon>Pichiaceae</taxon>
        <taxon>Ogataea</taxon>
    </lineage>
</organism>
<feature type="compositionally biased region" description="Basic and acidic residues" evidence="1">
    <location>
        <begin position="185"/>
        <end position="198"/>
    </location>
</feature>
<dbReference type="GeneID" id="70238144"/>
<dbReference type="PANTHER" id="PTHR23101">
    <property type="entry name" value="RAB GDP/GTP EXCHANGE FACTOR"/>
    <property type="match status" value="1"/>
</dbReference>
<dbReference type="SUPFAM" id="SSF109993">
    <property type="entry name" value="VPS9 domain"/>
    <property type="match status" value="1"/>
</dbReference>
<dbReference type="Proteomes" id="UP000769157">
    <property type="component" value="Unassembled WGS sequence"/>
</dbReference>
<feature type="compositionally biased region" description="Basic and acidic residues" evidence="1">
    <location>
        <begin position="82"/>
        <end position="95"/>
    </location>
</feature>
<dbReference type="Pfam" id="PF18151">
    <property type="entry name" value="DUF5601"/>
    <property type="match status" value="1"/>
</dbReference>
<feature type="compositionally biased region" description="Low complexity" evidence="1">
    <location>
        <begin position="130"/>
        <end position="142"/>
    </location>
</feature>
<dbReference type="GO" id="GO:0031267">
    <property type="term" value="F:small GTPase binding"/>
    <property type="evidence" value="ECO:0007669"/>
    <property type="project" value="TreeGrafter"/>
</dbReference>
<feature type="compositionally biased region" description="Basic and acidic residues" evidence="1">
    <location>
        <begin position="160"/>
        <end position="174"/>
    </location>
</feature>
<dbReference type="OrthoDB" id="300289at2759"/>
<feature type="region of interest" description="Disordered" evidence="1">
    <location>
        <begin position="483"/>
        <end position="526"/>
    </location>
</feature>
<feature type="region of interest" description="Disordered" evidence="1">
    <location>
        <begin position="57"/>
        <end position="212"/>
    </location>
</feature>
<dbReference type="RefSeq" id="XP_046059103.1">
    <property type="nucleotide sequence ID" value="XM_046207440.1"/>
</dbReference>
<gene>
    <name evidence="3" type="ORF">OGAPHI_006180</name>
</gene>
<feature type="compositionally biased region" description="Basic and acidic residues" evidence="1">
    <location>
        <begin position="57"/>
        <end position="68"/>
    </location>
</feature>
<evidence type="ECO:0000313" key="3">
    <source>
        <dbReference type="EMBL" id="KAH3661999.1"/>
    </source>
</evidence>
<dbReference type="GO" id="GO:0005829">
    <property type="term" value="C:cytosol"/>
    <property type="evidence" value="ECO:0007669"/>
    <property type="project" value="TreeGrafter"/>
</dbReference>
<dbReference type="InterPro" id="IPR041545">
    <property type="entry name" value="DUF5601"/>
</dbReference>
<dbReference type="PANTHER" id="PTHR23101:SF25">
    <property type="entry name" value="GTPASE-ACTIVATING PROTEIN AND VPS9 DOMAIN-CONTAINING PROTEIN 1"/>
    <property type="match status" value="1"/>
</dbReference>
<dbReference type="InterPro" id="IPR003123">
    <property type="entry name" value="VPS9"/>
</dbReference>
<dbReference type="GO" id="GO:0005085">
    <property type="term" value="F:guanyl-nucleotide exchange factor activity"/>
    <property type="evidence" value="ECO:0007669"/>
    <property type="project" value="InterPro"/>
</dbReference>